<proteinExistence type="inferred from homology"/>
<evidence type="ECO:0000256" key="2">
    <source>
        <dbReference type="ARBA" id="ARBA00007998"/>
    </source>
</evidence>
<feature type="transmembrane region" description="Helical" evidence="9">
    <location>
        <begin position="77"/>
        <end position="101"/>
    </location>
</feature>
<feature type="transmembrane region" description="Helical" evidence="9">
    <location>
        <begin position="12"/>
        <end position="30"/>
    </location>
</feature>
<dbReference type="GO" id="GO:0016020">
    <property type="term" value="C:membrane"/>
    <property type="evidence" value="ECO:0007669"/>
    <property type="project" value="UniProtKB-SubCell"/>
</dbReference>
<feature type="transmembrane region" description="Helical" evidence="9">
    <location>
        <begin position="266"/>
        <end position="291"/>
    </location>
</feature>
<protein>
    <submittedName>
        <fullName evidence="10">Spore germination protein YndE</fullName>
    </submittedName>
</protein>
<dbReference type="GO" id="GO:0009847">
    <property type="term" value="P:spore germination"/>
    <property type="evidence" value="ECO:0007669"/>
    <property type="project" value="InterPro"/>
</dbReference>
<keyword evidence="3" id="KW-0813">Transport</keyword>
<evidence type="ECO:0000256" key="1">
    <source>
        <dbReference type="ARBA" id="ARBA00004141"/>
    </source>
</evidence>
<dbReference type="Proteomes" id="UP000297714">
    <property type="component" value="Unassembled WGS sequence"/>
</dbReference>
<feature type="transmembrane region" description="Helical" evidence="9">
    <location>
        <begin position="332"/>
        <end position="351"/>
    </location>
</feature>
<sequence length="396" mass="43969">MTKQTITEKQLRSLLCVFWGGSLMVTTSSSDVKQDFWISMLIASVLIIPLFLIYTRIFTLYPNKNFFDILSMVFGKVIGKIICFVYVLFTIQIAAILMYIFSSFIRMLNMPETPEIATVALISLVAIMCVKQGPENIARMSKVVWEFIFVAISLTFVIGLRKMDFNNLKPILGVDLKTILGGAVTFCLLPLAEIPLCLPFFSCMDSSANFKKIFIKGSSLFIFLTTLANIRNTAVIGFPCSNMLFFPSYASVSLLSVGEFFTRFEVIIGLNLVLAGLIKICVCLYTASSGLAKVINLEDHKPLIIPLALITITFSLMAQSNVQELFRFLSVYPIYAFPFEIILPIIILIGAEIRTRTSKNGGSGGQATESGNQAQNPVDEKIPEPKHQKKSPYASV</sequence>
<name>A0A4Z0YG96_9FIRM</name>
<evidence type="ECO:0000256" key="5">
    <source>
        <dbReference type="ARBA" id="ARBA00022692"/>
    </source>
</evidence>
<accession>A0A4Z0YG96</accession>
<evidence type="ECO:0000256" key="6">
    <source>
        <dbReference type="ARBA" id="ARBA00022989"/>
    </source>
</evidence>
<evidence type="ECO:0000256" key="3">
    <source>
        <dbReference type="ARBA" id="ARBA00022448"/>
    </source>
</evidence>
<feature type="transmembrane region" description="Helical" evidence="9">
    <location>
        <begin position="221"/>
        <end position="246"/>
    </location>
</feature>
<gene>
    <name evidence="10" type="primary">yndE_2</name>
    <name evidence="10" type="ORF">CAGA_19580</name>
</gene>
<comment type="similarity">
    <text evidence="2">Belongs to the amino acid-polyamine-organocation (APC) superfamily. Spore germination protein (SGP) (TC 2.A.3.9) family.</text>
</comment>
<keyword evidence="5 9" id="KW-0812">Transmembrane</keyword>
<comment type="subcellular location">
    <subcellularLocation>
        <location evidence="1">Membrane</location>
        <topology evidence="1">Multi-pass membrane protein</topology>
    </subcellularLocation>
</comment>
<reference evidence="10 11" key="1">
    <citation type="submission" date="2019-04" db="EMBL/GenBank/DDBJ databases">
        <authorList>
            <person name="Poehlein A."/>
            <person name="Bengelsdorf F.R."/>
            <person name="Duerre P."/>
            <person name="Daniel R."/>
        </authorList>
    </citation>
    <scope>NUCLEOTIDE SEQUENCE [LARGE SCALE GENOMIC DNA]</scope>
    <source>
        <strain evidence="10 11">BS-1</strain>
    </source>
</reference>
<feature type="region of interest" description="Disordered" evidence="8">
    <location>
        <begin position="359"/>
        <end position="396"/>
    </location>
</feature>
<dbReference type="Pfam" id="PF03845">
    <property type="entry name" value="Spore_permease"/>
    <property type="match status" value="1"/>
</dbReference>
<dbReference type="InterPro" id="IPR004761">
    <property type="entry name" value="Spore_GerAB"/>
</dbReference>
<evidence type="ECO:0000256" key="4">
    <source>
        <dbReference type="ARBA" id="ARBA00022544"/>
    </source>
</evidence>
<dbReference type="RefSeq" id="WP_135660279.1">
    <property type="nucleotide sequence ID" value="NZ_SRMQ01000009.1"/>
</dbReference>
<comment type="caution">
    <text evidence="10">The sequence shown here is derived from an EMBL/GenBank/DDBJ whole genome shotgun (WGS) entry which is preliminary data.</text>
</comment>
<feature type="transmembrane region" description="Helical" evidence="9">
    <location>
        <begin position="36"/>
        <end position="57"/>
    </location>
</feature>
<dbReference type="NCBIfam" id="TIGR00912">
    <property type="entry name" value="2A0309"/>
    <property type="match status" value="1"/>
</dbReference>
<dbReference type="PANTHER" id="PTHR34975">
    <property type="entry name" value="SPORE GERMINATION PROTEIN A2"/>
    <property type="match status" value="1"/>
</dbReference>
<dbReference type="AlphaFoldDB" id="A0A4Z0YG96"/>
<feature type="transmembrane region" description="Helical" evidence="9">
    <location>
        <begin position="113"/>
        <end position="131"/>
    </location>
</feature>
<keyword evidence="4" id="KW-0309">Germination</keyword>
<evidence type="ECO:0000313" key="11">
    <source>
        <dbReference type="Proteomes" id="UP000297714"/>
    </source>
</evidence>
<evidence type="ECO:0000256" key="8">
    <source>
        <dbReference type="SAM" id="MobiDB-lite"/>
    </source>
</evidence>
<keyword evidence="11" id="KW-1185">Reference proteome</keyword>
<evidence type="ECO:0000256" key="7">
    <source>
        <dbReference type="ARBA" id="ARBA00023136"/>
    </source>
</evidence>
<dbReference type="EMBL" id="SRMQ01000009">
    <property type="protein sequence ID" value="TGJ75982.1"/>
    <property type="molecule type" value="Genomic_DNA"/>
</dbReference>
<feature type="compositionally biased region" description="Polar residues" evidence="8">
    <location>
        <begin position="366"/>
        <end position="376"/>
    </location>
</feature>
<feature type="transmembrane region" description="Helical" evidence="9">
    <location>
        <begin position="303"/>
        <end position="320"/>
    </location>
</feature>
<keyword evidence="6 9" id="KW-1133">Transmembrane helix</keyword>
<dbReference type="OrthoDB" id="1675410at2"/>
<dbReference type="PANTHER" id="PTHR34975:SF2">
    <property type="entry name" value="SPORE GERMINATION PROTEIN A2"/>
    <property type="match status" value="1"/>
</dbReference>
<organism evidence="10 11">
    <name type="scientific">Caproiciproducens galactitolivorans</name>
    <dbReference type="NCBI Taxonomy" id="642589"/>
    <lineage>
        <taxon>Bacteria</taxon>
        <taxon>Bacillati</taxon>
        <taxon>Bacillota</taxon>
        <taxon>Clostridia</taxon>
        <taxon>Eubacteriales</taxon>
        <taxon>Acutalibacteraceae</taxon>
        <taxon>Caproiciproducens</taxon>
    </lineage>
</organism>
<feature type="transmembrane region" description="Helical" evidence="9">
    <location>
        <begin position="143"/>
        <end position="160"/>
    </location>
</feature>
<evidence type="ECO:0000313" key="10">
    <source>
        <dbReference type="EMBL" id="TGJ75982.1"/>
    </source>
</evidence>
<feature type="transmembrane region" description="Helical" evidence="9">
    <location>
        <begin position="180"/>
        <end position="201"/>
    </location>
</feature>
<keyword evidence="7 9" id="KW-0472">Membrane</keyword>
<evidence type="ECO:0000256" key="9">
    <source>
        <dbReference type="SAM" id="Phobius"/>
    </source>
</evidence>